<dbReference type="Pfam" id="PF13377">
    <property type="entry name" value="Peripla_BP_3"/>
    <property type="match status" value="1"/>
</dbReference>
<protein>
    <submittedName>
        <fullName evidence="6">LacI family transcriptional regulator</fullName>
    </submittedName>
</protein>
<dbReference type="EMBL" id="BJVQ01000051">
    <property type="protein sequence ID" value="GEL47843.1"/>
    <property type="molecule type" value="Genomic_DNA"/>
</dbReference>
<reference evidence="6 8" key="1">
    <citation type="submission" date="2019-07" db="EMBL/GenBank/DDBJ databases">
        <title>Whole genome shotgun sequence of Cellulomonas hominis NBRC 16055.</title>
        <authorList>
            <person name="Hosoyama A."/>
            <person name="Uohara A."/>
            <person name="Ohji S."/>
            <person name="Ichikawa N."/>
        </authorList>
    </citation>
    <scope>NUCLEOTIDE SEQUENCE [LARGE SCALE GENOMIC DNA]</scope>
    <source>
        <strain evidence="6 8">NBRC 16055</strain>
    </source>
</reference>
<keyword evidence="3" id="KW-0804">Transcription</keyword>
<dbReference type="PANTHER" id="PTHR30146">
    <property type="entry name" value="LACI-RELATED TRANSCRIPTIONAL REPRESSOR"/>
    <property type="match status" value="1"/>
</dbReference>
<dbReference type="OrthoDB" id="3227375at2"/>
<keyword evidence="2" id="KW-0238">DNA-binding</keyword>
<evidence type="ECO:0000256" key="2">
    <source>
        <dbReference type="ARBA" id="ARBA00023125"/>
    </source>
</evidence>
<evidence type="ECO:0000256" key="4">
    <source>
        <dbReference type="SAM" id="MobiDB-lite"/>
    </source>
</evidence>
<dbReference type="Gene3D" id="1.10.260.40">
    <property type="entry name" value="lambda repressor-like DNA-binding domains"/>
    <property type="match status" value="1"/>
</dbReference>
<proteinExistence type="predicted"/>
<evidence type="ECO:0000313" key="7">
    <source>
        <dbReference type="EMBL" id="MBB5472797.1"/>
    </source>
</evidence>
<evidence type="ECO:0000256" key="1">
    <source>
        <dbReference type="ARBA" id="ARBA00023015"/>
    </source>
</evidence>
<dbReference type="PROSITE" id="PS50932">
    <property type="entry name" value="HTH_LACI_2"/>
    <property type="match status" value="1"/>
</dbReference>
<reference evidence="7 9" key="2">
    <citation type="submission" date="2020-08" db="EMBL/GenBank/DDBJ databases">
        <title>Sequencing the genomes of 1000 actinobacteria strains.</title>
        <authorList>
            <person name="Klenk H.-P."/>
        </authorList>
    </citation>
    <scope>NUCLEOTIDE SEQUENCE [LARGE SCALE GENOMIC DNA]</scope>
    <source>
        <strain evidence="7 9">DSM 9581</strain>
    </source>
</reference>
<evidence type="ECO:0000259" key="5">
    <source>
        <dbReference type="PROSITE" id="PS50932"/>
    </source>
</evidence>
<dbReference type="SMART" id="SM00354">
    <property type="entry name" value="HTH_LACI"/>
    <property type="match status" value="1"/>
</dbReference>
<sequence length="346" mass="36454">MARTTPRPTLNEVADRAGVSPATASKALNGHDGVAATTTARVLDAAAALGYHTPGARNSPRRRAVELLVDKLDNPYITELLRGVTVAAEEAGADVVLGRVRPRAGDSRAESAVTWTRRLIAARRTGAIVVTAQVTEDTYANIARARLPVVVVDPLDLTTPELVSVGSTNWDGGRAAAGHLIGLGHRRMALIAGPETSMSAVARVEGFRSACARAGLPPGSVVVQHARFDRDAALAVAARVLARPDRPTAVAASSDTQALGVMEAARRLRLRIPDDLSVVGYDDTYLAAWTTPALTSVRQPVEEIGRVALRTVLRMADGELPDSHHIELATRLVVRESTAPPPDGSS</sequence>
<feature type="region of interest" description="Disordered" evidence="4">
    <location>
        <begin position="1"/>
        <end position="27"/>
    </location>
</feature>
<dbReference type="InterPro" id="IPR000843">
    <property type="entry name" value="HTH_LacI"/>
</dbReference>
<name>A0A511FF53_9CELL</name>
<dbReference type="CDD" id="cd01392">
    <property type="entry name" value="HTH_LacI"/>
    <property type="match status" value="1"/>
</dbReference>
<dbReference type="Gene3D" id="3.40.50.2300">
    <property type="match status" value="2"/>
</dbReference>
<organism evidence="6 8">
    <name type="scientific">Cellulomonas hominis</name>
    <dbReference type="NCBI Taxonomy" id="156981"/>
    <lineage>
        <taxon>Bacteria</taxon>
        <taxon>Bacillati</taxon>
        <taxon>Actinomycetota</taxon>
        <taxon>Actinomycetes</taxon>
        <taxon>Micrococcales</taxon>
        <taxon>Cellulomonadaceae</taxon>
        <taxon>Cellulomonas</taxon>
    </lineage>
</organism>
<gene>
    <name evidence="6" type="primary">lacI</name>
    <name evidence="6" type="ORF">CHO01_29590</name>
    <name evidence="7" type="ORF">HNR08_001533</name>
</gene>
<dbReference type="GO" id="GO:0000976">
    <property type="term" value="F:transcription cis-regulatory region binding"/>
    <property type="evidence" value="ECO:0007669"/>
    <property type="project" value="TreeGrafter"/>
</dbReference>
<accession>A0A511FF53</accession>
<dbReference type="PROSITE" id="PS00356">
    <property type="entry name" value="HTH_LACI_1"/>
    <property type="match status" value="1"/>
</dbReference>
<feature type="domain" description="HTH lacI-type" evidence="5">
    <location>
        <begin position="8"/>
        <end position="61"/>
    </location>
</feature>
<dbReference type="Pfam" id="PF00356">
    <property type="entry name" value="LacI"/>
    <property type="match status" value="1"/>
</dbReference>
<dbReference type="AlphaFoldDB" id="A0A511FF53"/>
<keyword evidence="8" id="KW-1185">Reference proteome</keyword>
<comment type="caution">
    <text evidence="6">The sequence shown here is derived from an EMBL/GenBank/DDBJ whole genome shotgun (WGS) entry which is preliminary data.</text>
</comment>
<dbReference type="GO" id="GO:0003700">
    <property type="term" value="F:DNA-binding transcription factor activity"/>
    <property type="evidence" value="ECO:0007669"/>
    <property type="project" value="TreeGrafter"/>
</dbReference>
<evidence type="ECO:0000256" key="3">
    <source>
        <dbReference type="ARBA" id="ARBA00023163"/>
    </source>
</evidence>
<dbReference type="Proteomes" id="UP000564629">
    <property type="component" value="Unassembled WGS sequence"/>
</dbReference>
<dbReference type="SUPFAM" id="SSF47413">
    <property type="entry name" value="lambda repressor-like DNA-binding domains"/>
    <property type="match status" value="1"/>
</dbReference>
<dbReference type="Proteomes" id="UP000321723">
    <property type="component" value="Unassembled WGS sequence"/>
</dbReference>
<dbReference type="InterPro" id="IPR028082">
    <property type="entry name" value="Peripla_BP_I"/>
</dbReference>
<dbReference type="RefSeq" id="WP_146839316.1">
    <property type="nucleotide sequence ID" value="NZ_BJVQ01000051.1"/>
</dbReference>
<dbReference type="SUPFAM" id="SSF53822">
    <property type="entry name" value="Periplasmic binding protein-like I"/>
    <property type="match status" value="1"/>
</dbReference>
<dbReference type="InterPro" id="IPR046335">
    <property type="entry name" value="LacI/GalR-like_sensor"/>
</dbReference>
<dbReference type="InterPro" id="IPR010982">
    <property type="entry name" value="Lambda_DNA-bd_dom_sf"/>
</dbReference>
<evidence type="ECO:0000313" key="9">
    <source>
        <dbReference type="Proteomes" id="UP000564629"/>
    </source>
</evidence>
<evidence type="ECO:0000313" key="8">
    <source>
        <dbReference type="Proteomes" id="UP000321723"/>
    </source>
</evidence>
<keyword evidence="1" id="KW-0805">Transcription regulation</keyword>
<dbReference type="PANTHER" id="PTHR30146:SF153">
    <property type="entry name" value="LACTOSE OPERON REPRESSOR"/>
    <property type="match status" value="1"/>
</dbReference>
<evidence type="ECO:0000313" key="6">
    <source>
        <dbReference type="EMBL" id="GEL47843.1"/>
    </source>
</evidence>
<dbReference type="EMBL" id="JACHDN010000001">
    <property type="protein sequence ID" value="MBB5472797.1"/>
    <property type="molecule type" value="Genomic_DNA"/>
</dbReference>